<keyword evidence="4" id="KW-0808">Transferase</keyword>
<organism evidence="11 12">
    <name type="scientific">Glutamicibacter ardleyensis</name>
    <dbReference type="NCBI Taxonomy" id="225894"/>
    <lineage>
        <taxon>Bacteria</taxon>
        <taxon>Bacillati</taxon>
        <taxon>Actinomycetota</taxon>
        <taxon>Actinomycetes</taxon>
        <taxon>Micrococcales</taxon>
        <taxon>Micrococcaceae</taxon>
        <taxon>Glutamicibacter</taxon>
    </lineage>
</organism>
<keyword evidence="12" id="KW-1185">Reference proteome</keyword>
<evidence type="ECO:0000313" key="11">
    <source>
        <dbReference type="EMBL" id="GGJ46589.1"/>
    </source>
</evidence>
<sequence length="454" mass="49573">MLRLSQLLHRRVPSLPPADWERQTPTSTALRRDIFSALGFFVLALLMQELVLSMTEAGKSADRPLAFALLAALILPLMFRRRWPITMMLIGSAAFLIGGSTATATVAMQFCAQLGYFLGLYTAVAWARNRRGLWTAMGLVLLSMAVWLVISFFASDLYEATNTLMVENPMGSIPANMAIPLYTFVINTLYFGGAIFLGLTSWSNSYSKSVVLSQAARIAAQAEELAARAVNEERLRIARELHDVIAHHIASVGVQASAARLVQPRDPAQAIELMRGIESSARSAVAETRSLLGVLREQSLDHSDTGTSSSRDPEPSIAQISQLLQDNAAQGLQVRLSRDEHSCGFFDSLAPGLSLALYRISGEALANVRRHSTARTATLALRSGIDEQGTWVEIEVTDQGSPRPDTAGSGFGLRGIRERAALHHGLVEIGPRIPRGWRTRARLRLPDTADRMES</sequence>
<dbReference type="EMBL" id="BMKX01000001">
    <property type="protein sequence ID" value="GGJ46589.1"/>
    <property type="molecule type" value="Genomic_DNA"/>
</dbReference>
<dbReference type="InterPro" id="IPR055558">
    <property type="entry name" value="DUF7134"/>
</dbReference>
<dbReference type="Gene3D" id="3.30.565.10">
    <property type="entry name" value="Histidine kinase-like ATPase, C-terminal domain"/>
    <property type="match status" value="1"/>
</dbReference>
<dbReference type="InterPro" id="IPR003594">
    <property type="entry name" value="HATPase_dom"/>
</dbReference>
<keyword evidence="9" id="KW-0472">Membrane</keyword>
<evidence type="ECO:0000259" key="10">
    <source>
        <dbReference type="SMART" id="SM00387"/>
    </source>
</evidence>
<dbReference type="SMART" id="SM00387">
    <property type="entry name" value="HATPase_c"/>
    <property type="match status" value="1"/>
</dbReference>
<dbReference type="InterPro" id="IPR036890">
    <property type="entry name" value="HATPase_C_sf"/>
</dbReference>
<feature type="transmembrane region" description="Helical" evidence="9">
    <location>
        <begin position="175"/>
        <end position="199"/>
    </location>
</feature>
<keyword evidence="9" id="KW-1133">Transmembrane helix</keyword>
<evidence type="ECO:0000256" key="6">
    <source>
        <dbReference type="ARBA" id="ARBA00022777"/>
    </source>
</evidence>
<dbReference type="GeneID" id="303302564"/>
<evidence type="ECO:0000256" key="8">
    <source>
        <dbReference type="ARBA" id="ARBA00023012"/>
    </source>
</evidence>
<evidence type="ECO:0000313" key="12">
    <source>
        <dbReference type="Proteomes" id="UP000606115"/>
    </source>
</evidence>
<evidence type="ECO:0000256" key="2">
    <source>
        <dbReference type="ARBA" id="ARBA00012438"/>
    </source>
</evidence>
<feature type="transmembrane region" description="Helical" evidence="9">
    <location>
        <begin position="64"/>
        <end position="79"/>
    </location>
</feature>
<dbReference type="Pfam" id="PF07730">
    <property type="entry name" value="HisKA_3"/>
    <property type="match status" value="1"/>
</dbReference>
<feature type="transmembrane region" description="Helical" evidence="9">
    <location>
        <begin position="34"/>
        <end position="52"/>
    </location>
</feature>
<comment type="catalytic activity">
    <reaction evidence="1">
        <text>ATP + protein L-histidine = ADP + protein N-phospho-L-histidine.</text>
        <dbReference type="EC" id="2.7.13.3"/>
    </reaction>
</comment>
<evidence type="ECO:0000256" key="9">
    <source>
        <dbReference type="SAM" id="Phobius"/>
    </source>
</evidence>
<accession>A0ABQ2D574</accession>
<dbReference type="Gene3D" id="1.20.5.1930">
    <property type="match status" value="1"/>
</dbReference>
<evidence type="ECO:0000256" key="7">
    <source>
        <dbReference type="ARBA" id="ARBA00022840"/>
    </source>
</evidence>
<dbReference type="RefSeq" id="WP_188682972.1">
    <property type="nucleotide sequence ID" value="NZ_BMKX01000001.1"/>
</dbReference>
<dbReference type="EC" id="2.7.13.3" evidence="2"/>
<feature type="domain" description="Histidine kinase/HSP90-like ATPase" evidence="10">
    <location>
        <begin position="352"/>
        <end position="449"/>
    </location>
</feature>
<dbReference type="InterPro" id="IPR011712">
    <property type="entry name" value="Sig_transdc_His_kin_sub3_dim/P"/>
</dbReference>
<keyword evidence="3" id="KW-0597">Phosphoprotein</keyword>
<dbReference type="PANTHER" id="PTHR24421:SF10">
    <property type="entry name" value="NITRATE_NITRITE SENSOR PROTEIN NARQ"/>
    <property type="match status" value="1"/>
</dbReference>
<keyword evidence="6 11" id="KW-0418">Kinase</keyword>
<evidence type="ECO:0000256" key="5">
    <source>
        <dbReference type="ARBA" id="ARBA00022741"/>
    </source>
</evidence>
<keyword evidence="8" id="KW-0902">Two-component regulatory system</keyword>
<dbReference type="InterPro" id="IPR050482">
    <property type="entry name" value="Sensor_HK_TwoCompSys"/>
</dbReference>
<dbReference type="SUPFAM" id="SSF55874">
    <property type="entry name" value="ATPase domain of HSP90 chaperone/DNA topoisomerase II/histidine kinase"/>
    <property type="match status" value="1"/>
</dbReference>
<keyword evidence="9" id="KW-0812">Transmembrane</keyword>
<dbReference type="Pfam" id="PF23539">
    <property type="entry name" value="DUF7134"/>
    <property type="match status" value="1"/>
</dbReference>
<gene>
    <name evidence="11" type="ORF">GCM10007173_01470</name>
</gene>
<dbReference type="CDD" id="cd16917">
    <property type="entry name" value="HATPase_UhpB-NarQ-NarX-like"/>
    <property type="match status" value="1"/>
</dbReference>
<comment type="caution">
    <text evidence="11">The sequence shown here is derived from an EMBL/GenBank/DDBJ whole genome shotgun (WGS) entry which is preliminary data.</text>
</comment>
<feature type="transmembrane region" description="Helical" evidence="9">
    <location>
        <begin position="133"/>
        <end position="155"/>
    </location>
</feature>
<protein>
    <recommendedName>
        <fullName evidence="2">histidine kinase</fullName>
        <ecNumber evidence="2">2.7.13.3</ecNumber>
    </recommendedName>
</protein>
<name>A0ABQ2D574_9MICC</name>
<evidence type="ECO:0000256" key="4">
    <source>
        <dbReference type="ARBA" id="ARBA00022679"/>
    </source>
</evidence>
<dbReference type="Proteomes" id="UP000606115">
    <property type="component" value="Unassembled WGS sequence"/>
</dbReference>
<dbReference type="Pfam" id="PF02518">
    <property type="entry name" value="HATPase_c"/>
    <property type="match status" value="1"/>
</dbReference>
<reference evidence="12" key="1">
    <citation type="journal article" date="2019" name="Int. J. Syst. Evol. Microbiol.">
        <title>The Global Catalogue of Microorganisms (GCM) 10K type strain sequencing project: providing services to taxonomists for standard genome sequencing and annotation.</title>
        <authorList>
            <consortium name="The Broad Institute Genomics Platform"/>
            <consortium name="The Broad Institute Genome Sequencing Center for Infectious Disease"/>
            <person name="Wu L."/>
            <person name="Ma J."/>
        </authorList>
    </citation>
    <scope>NUCLEOTIDE SEQUENCE [LARGE SCALE GENOMIC DNA]</scope>
    <source>
        <strain evidence="12">CGMCC 1.3685</strain>
    </source>
</reference>
<proteinExistence type="predicted"/>
<keyword evidence="7" id="KW-0067">ATP-binding</keyword>
<keyword evidence="5" id="KW-0547">Nucleotide-binding</keyword>
<evidence type="ECO:0000256" key="1">
    <source>
        <dbReference type="ARBA" id="ARBA00000085"/>
    </source>
</evidence>
<feature type="transmembrane region" description="Helical" evidence="9">
    <location>
        <begin position="85"/>
        <end position="112"/>
    </location>
</feature>
<dbReference type="GO" id="GO:0016301">
    <property type="term" value="F:kinase activity"/>
    <property type="evidence" value="ECO:0007669"/>
    <property type="project" value="UniProtKB-KW"/>
</dbReference>
<dbReference type="PANTHER" id="PTHR24421">
    <property type="entry name" value="NITRATE/NITRITE SENSOR PROTEIN NARX-RELATED"/>
    <property type="match status" value="1"/>
</dbReference>
<evidence type="ECO:0000256" key="3">
    <source>
        <dbReference type="ARBA" id="ARBA00022553"/>
    </source>
</evidence>